<proteinExistence type="predicted"/>
<dbReference type="InterPro" id="IPR007474">
    <property type="entry name" value="ApaG_domain"/>
</dbReference>
<sequence>MSRPPAPDSPVPDVQVSVETRHLSTHSTPDRQLFTYLIRIENRSDETWKLLARHWDILDATGRETVVDGEGVVGEQPTLAPGATFVYDSFVTVEATPGRMGGYYVMQDAWGATARVPIPAFVLDVPGSRVLN</sequence>
<gene>
    <name evidence="2" type="ORF">CVO96_02745</name>
</gene>
<name>A0A2K3V221_9DEIO</name>
<dbReference type="Gene3D" id="2.60.40.1470">
    <property type="entry name" value="ApaG domain"/>
    <property type="match status" value="1"/>
</dbReference>
<accession>A0A2K3V221</accession>
<protein>
    <submittedName>
        <fullName evidence="2">Co2+/Mg2+ efflux protein ApaG</fullName>
    </submittedName>
</protein>
<comment type="caution">
    <text evidence="2">The sequence shown here is derived from an EMBL/GenBank/DDBJ whole genome shotgun (WGS) entry which is preliminary data.</text>
</comment>
<dbReference type="AlphaFoldDB" id="A0A2K3V221"/>
<dbReference type="Pfam" id="PF04379">
    <property type="entry name" value="DUF525"/>
    <property type="match status" value="1"/>
</dbReference>
<keyword evidence="3" id="KW-1185">Reference proteome</keyword>
<evidence type="ECO:0000313" key="2">
    <source>
        <dbReference type="EMBL" id="PNY82824.1"/>
    </source>
</evidence>
<reference evidence="2 3" key="1">
    <citation type="submission" date="2018-01" db="EMBL/GenBank/DDBJ databases">
        <title>Deinococcus koreensis sp. nov., a radiation-resistant bacterium isolated from river water.</title>
        <authorList>
            <person name="Choi A."/>
        </authorList>
    </citation>
    <scope>NUCLEOTIDE SEQUENCE [LARGE SCALE GENOMIC DNA]</scope>
    <source>
        <strain evidence="2 3">SJW1-2</strain>
    </source>
</reference>
<dbReference type="PROSITE" id="PS51087">
    <property type="entry name" value="APAG"/>
    <property type="match status" value="1"/>
</dbReference>
<dbReference type="OrthoDB" id="9795226at2"/>
<dbReference type="RefSeq" id="WP_103313258.1">
    <property type="nucleotide sequence ID" value="NZ_PPPD01000001.1"/>
</dbReference>
<evidence type="ECO:0000313" key="3">
    <source>
        <dbReference type="Proteomes" id="UP000236379"/>
    </source>
</evidence>
<dbReference type="PANTHER" id="PTHR14289">
    <property type="entry name" value="F-BOX ONLY PROTEIN 3"/>
    <property type="match status" value="1"/>
</dbReference>
<dbReference type="InterPro" id="IPR036767">
    <property type="entry name" value="ApaG_sf"/>
</dbReference>
<dbReference type="NCBIfam" id="NF003967">
    <property type="entry name" value="PRK05461.1"/>
    <property type="match status" value="1"/>
</dbReference>
<dbReference type="EMBL" id="PPPD01000001">
    <property type="protein sequence ID" value="PNY82824.1"/>
    <property type="molecule type" value="Genomic_DNA"/>
</dbReference>
<organism evidence="2 3">
    <name type="scientific">Deinococcus koreensis</name>
    <dbReference type="NCBI Taxonomy" id="2054903"/>
    <lineage>
        <taxon>Bacteria</taxon>
        <taxon>Thermotogati</taxon>
        <taxon>Deinococcota</taxon>
        <taxon>Deinococci</taxon>
        <taxon>Deinococcales</taxon>
        <taxon>Deinococcaceae</taxon>
        <taxon>Deinococcus</taxon>
    </lineage>
</organism>
<dbReference type="SUPFAM" id="SSF110069">
    <property type="entry name" value="ApaG-like"/>
    <property type="match status" value="1"/>
</dbReference>
<dbReference type="PANTHER" id="PTHR14289:SF16">
    <property type="entry name" value="POLYMERASE DELTA-INTERACTING PROTEIN 2"/>
    <property type="match status" value="1"/>
</dbReference>
<evidence type="ECO:0000259" key="1">
    <source>
        <dbReference type="PROSITE" id="PS51087"/>
    </source>
</evidence>
<dbReference type="GO" id="GO:0070987">
    <property type="term" value="P:error-free translesion synthesis"/>
    <property type="evidence" value="ECO:0007669"/>
    <property type="project" value="TreeGrafter"/>
</dbReference>
<feature type="domain" description="ApaG" evidence="1">
    <location>
        <begin position="8"/>
        <end position="130"/>
    </location>
</feature>
<dbReference type="Proteomes" id="UP000236379">
    <property type="component" value="Unassembled WGS sequence"/>
</dbReference>